<feature type="domain" description="RNA polymerase sigma-70 region 2" evidence="5">
    <location>
        <begin position="15"/>
        <end position="79"/>
    </location>
</feature>
<evidence type="ECO:0000256" key="3">
    <source>
        <dbReference type="ARBA" id="ARBA00023082"/>
    </source>
</evidence>
<keyword evidence="8" id="KW-1185">Reference proteome</keyword>
<dbReference type="Proteomes" id="UP000279089">
    <property type="component" value="Unassembled WGS sequence"/>
</dbReference>
<dbReference type="Gene3D" id="1.10.10.10">
    <property type="entry name" value="Winged helix-like DNA-binding domain superfamily/Winged helix DNA-binding domain"/>
    <property type="match status" value="1"/>
</dbReference>
<dbReference type="OrthoDB" id="659855at2"/>
<dbReference type="PANTHER" id="PTHR43133">
    <property type="entry name" value="RNA POLYMERASE ECF-TYPE SIGMA FACTO"/>
    <property type="match status" value="1"/>
</dbReference>
<keyword evidence="3" id="KW-0731">Sigma factor</keyword>
<dbReference type="InterPro" id="IPR013325">
    <property type="entry name" value="RNA_pol_sigma_r2"/>
</dbReference>
<comment type="similarity">
    <text evidence="1">Belongs to the sigma-70 factor family. ECF subfamily.</text>
</comment>
<dbReference type="GO" id="GO:0006352">
    <property type="term" value="P:DNA-templated transcription initiation"/>
    <property type="evidence" value="ECO:0007669"/>
    <property type="project" value="InterPro"/>
</dbReference>
<dbReference type="NCBIfam" id="TIGR02937">
    <property type="entry name" value="sigma70-ECF"/>
    <property type="match status" value="1"/>
</dbReference>
<proteinExistence type="inferred from homology"/>
<evidence type="ECO:0000259" key="6">
    <source>
        <dbReference type="Pfam" id="PF08281"/>
    </source>
</evidence>
<sequence length="182" mass="21806">MTPTEQDIAFRRYFDASYPRVKAYLANVLDTNLHVDDIAQEVYIKLWNKWDTLDHSLNTDPYLFTIVRHTIISYFRSAKTRKTVVLRESSEEEHAQEESASERIQQKEYIQVYEQTLSNIQMDKQRCFRLHWDGGLTYRQIAEKEGISVKTVERYIREIKHILRSRLDVKTLYVILLIRLFT</sequence>
<dbReference type="SUPFAM" id="SSF88946">
    <property type="entry name" value="Sigma2 domain of RNA polymerase sigma factors"/>
    <property type="match status" value="1"/>
</dbReference>
<keyword evidence="2" id="KW-0805">Transcription regulation</keyword>
<feature type="domain" description="RNA polymerase sigma factor 70 region 4 type 2" evidence="6">
    <location>
        <begin position="125"/>
        <end position="157"/>
    </location>
</feature>
<evidence type="ECO:0000313" key="7">
    <source>
        <dbReference type="EMBL" id="RPD38180.1"/>
    </source>
</evidence>
<accession>A0A3N4MDK7</accession>
<organism evidence="7 8">
    <name type="scientific">Chitinophaga barathri</name>
    <dbReference type="NCBI Taxonomy" id="1647451"/>
    <lineage>
        <taxon>Bacteria</taxon>
        <taxon>Pseudomonadati</taxon>
        <taxon>Bacteroidota</taxon>
        <taxon>Chitinophagia</taxon>
        <taxon>Chitinophagales</taxon>
        <taxon>Chitinophagaceae</taxon>
        <taxon>Chitinophaga</taxon>
    </lineage>
</organism>
<comment type="caution">
    <text evidence="7">The sequence shown here is derived from an EMBL/GenBank/DDBJ whole genome shotgun (WGS) entry which is preliminary data.</text>
</comment>
<dbReference type="GO" id="GO:0003677">
    <property type="term" value="F:DNA binding"/>
    <property type="evidence" value="ECO:0007669"/>
    <property type="project" value="InterPro"/>
</dbReference>
<dbReference type="AlphaFoldDB" id="A0A3N4MDK7"/>
<protein>
    <submittedName>
        <fullName evidence="7">Sigma-70 family RNA polymerase sigma factor</fullName>
    </submittedName>
</protein>
<dbReference type="Pfam" id="PF08281">
    <property type="entry name" value="Sigma70_r4_2"/>
    <property type="match status" value="1"/>
</dbReference>
<gene>
    <name evidence="7" type="ORF">EG028_26330</name>
</gene>
<dbReference type="SUPFAM" id="SSF88659">
    <property type="entry name" value="Sigma3 and sigma4 domains of RNA polymerase sigma factors"/>
    <property type="match status" value="1"/>
</dbReference>
<dbReference type="InterPro" id="IPR007627">
    <property type="entry name" value="RNA_pol_sigma70_r2"/>
</dbReference>
<dbReference type="Gene3D" id="1.10.1740.10">
    <property type="match status" value="1"/>
</dbReference>
<dbReference type="InterPro" id="IPR013249">
    <property type="entry name" value="RNA_pol_sigma70_r4_t2"/>
</dbReference>
<dbReference type="InterPro" id="IPR039425">
    <property type="entry name" value="RNA_pol_sigma-70-like"/>
</dbReference>
<dbReference type="InterPro" id="IPR014284">
    <property type="entry name" value="RNA_pol_sigma-70_dom"/>
</dbReference>
<evidence type="ECO:0000259" key="5">
    <source>
        <dbReference type="Pfam" id="PF04542"/>
    </source>
</evidence>
<evidence type="ECO:0000256" key="1">
    <source>
        <dbReference type="ARBA" id="ARBA00010641"/>
    </source>
</evidence>
<name>A0A3N4MDK7_9BACT</name>
<evidence type="ECO:0000256" key="2">
    <source>
        <dbReference type="ARBA" id="ARBA00023015"/>
    </source>
</evidence>
<dbReference type="EMBL" id="RMBX01000017">
    <property type="protein sequence ID" value="RPD38180.1"/>
    <property type="molecule type" value="Genomic_DNA"/>
</dbReference>
<dbReference type="RefSeq" id="WP_120515955.1">
    <property type="nucleotide sequence ID" value="NZ_QXZY01000004.1"/>
</dbReference>
<dbReference type="Pfam" id="PF04542">
    <property type="entry name" value="Sigma70_r2"/>
    <property type="match status" value="1"/>
</dbReference>
<evidence type="ECO:0000256" key="4">
    <source>
        <dbReference type="ARBA" id="ARBA00023163"/>
    </source>
</evidence>
<dbReference type="PANTHER" id="PTHR43133:SF46">
    <property type="entry name" value="RNA POLYMERASE SIGMA-70 FACTOR ECF SUBFAMILY"/>
    <property type="match status" value="1"/>
</dbReference>
<dbReference type="InterPro" id="IPR013324">
    <property type="entry name" value="RNA_pol_sigma_r3/r4-like"/>
</dbReference>
<keyword evidence="4" id="KW-0804">Transcription</keyword>
<dbReference type="InterPro" id="IPR036388">
    <property type="entry name" value="WH-like_DNA-bd_sf"/>
</dbReference>
<reference evidence="8" key="1">
    <citation type="submission" date="2018-11" db="EMBL/GenBank/DDBJ databases">
        <title>Chitinophaga lutea sp.nov., isolate from arsenic contaminated soil.</title>
        <authorList>
            <person name="Zong Y."/>
        </authorList>
    </citation>
    <scope>NUCLEOTIDE SEQUENCE [LARGE SCALE GENOMIC DNA]</scope>
    <source>
        <strain evidence="8">YLT18</strain>
    </source>
</reference>
<dbReference type="GO" id="GO:0016987">
    <property type="term" value="F:sigma factor activity"/>
    <property type="evidence" value="ECO:0007669"/>
    <property type="project" value="UniProtKB-KW"/>
</dbReference>
<evidence type="ECO:0000313" key="8">
    <source>
        <dbReference type="Proteomes" id="UP000279089"/>
    </source>
</evidence>